<accession>A0ABR0LI89</accession>
<name>A0ABR0LI89_9PEZI</name>
<protein>
    <submittedName>
        <fullName evidence="1">Uncharacterized protein</fullName>
    </submittedName>
</protein>
<sequence length="53" mass="5421">MSIDTLTTGTAGALFGAALASSGVWSPSVITSQMRLEDFHMLKVFLSASASSA</sequence>
<reference evidence="1 2" key="1">
    <citation type="submission" date="2023-08" db="EMBL/GenBank/DDBJ databases">
        <title>Black Yeasts Isolated from many extreme environments.</title>
        <authorList>
            <person name="Coleine C."/>
            <person name="Stajich J.E."/>
            <person name="Selbmann L."/>
        </authorList>
    </citation>
    <scope>NUCLEOTIDE SEQUENCE [LARGE SCALE GENOMIC DNA]</scope>
    <source>
        <strain evidence="1 2">CCFEE 536</strain>
    </source>
</reference>
<comment type="caution">
    <text evidence="1">The sequence shown here is derived from an EMBL/GenBank/DDBJ whole genome shotgun (WGS) entry which is preliminary data.</text>
</comment>
<dbReference type="Proteomes" id="UP001357485">
    <property type="component" value="Unassembled WGS sequence"/>
</dbReference>
<evidence type="ECO:0000313" key="1">
    <source>
        <dbReference type="EMBL" id="KAK5174847.1"/>
    </source>
</evidence>
<organism evidence="1 2">
    <name type="scientific">Cryomyces antarcticus</name>
    <dbReference type="NCBI Taxonomy" id="329879"/>
    <lineage>
        <taxon>Eukaryota</taxon>
        <taxon>Fungi</taxon>
        <taxon>Dikarya</taxon>
        <taxon>Ascomycota</taxon>
        <taxon>Pezizomycotina</taxon>
        <taxon>Dothideomycetes</taxon>
        <taxon>Dothideomycetes incertae sedis</taxon>
        <taxon>Cryomyces</taxon>
    </lineage>
</organism>
<dbReference type="EMBL" id="JAVRRA010019981">
    <property type="protein sequence ID" value="KAK5174847.1"/>
    <property type="molecule type" value="Genomic_DNA"/>
</dbReference>
<proteinExistence type="predicted"/>
<feature type="non-terminal residue" evidence="1">
    <location>
        <position position="53"/>
    </location>
</feature>
<gene>
    <name evidence="1" type="ORF">LTR16_011480</name>
</gene>
<keyword evidence="2" id="KW-1185">Reference proteome</keyword>
<evidence type="ECO:0000313" key="2">
    <source>
        <dbReference type="Proteomes" id="UP001357485"/>
    </source>
</evidence>